<dbReference type="InterPro" id="IPR036063">
    <property type="entry name" value="Smr_dom_sf"/>
</dbReference>
<dbReference type="EMBL" id="CP019288">
    <property type="protein sequence ID" value="QHI36113.1"/>
    <property type="molecule type" value="Genomic_DNA"/>
</dbReference>
<dbReference type="GO" id="GO:0004519">
    <property type="term" value="F:endonuclease activity"/>
    <property type="evidence" value="ECO:0007669"/>
    <property type="project" value="UniProtKB-KW"/>
</dbReference>
<keyword evidence="2" id="KW-0378">Hydrolase</keyword>
<dbReference type="Proteomes" id="UP000464657">
    <property type="component" value="Chromosome"/>
</dbReference>
<dbReference type="KEGG" id="kan:IMCC3317_14670"/>
<dbReference type="GO" id="GO:0016787">
    <property type="term" value="F:hydrolase activity"/>
    <property type="evidence" value="ECO:0007669"/>
    <property type="project" value="UniProtKB-KW"/>
</dbReference>
<dbReference type="InterPro" id="IPR002625">
    <property type="entry name" value="Smr_dom"/>
</dbReference>
<dbReference type="Gene3D" id="3.30.1370.110">
    <property type="match status" value="1"/>
</dbReference>
<name>A0A7L4ZHB4_9FLAO</name>
<dbReference type="OrthoDB" id="1524810at2"/>
<dbReference type="Pfam" id="PF01713">
    <property type="entry name" value="Smr"/>
    <property type="match status" value="1"/>
</dbReference>
<keyword evidence="2" id="KW-0255">Endonuclease</keyword>
<evidence type="ECO:0000259" key="1">
    <source>
        <dbReference type="PROSITE" id="PS50828"/>
    </source>
</evidence>
<reference evidence="2 3" key="1">
    <citation type="journal article" date="2013" name="Int. J. Syst. Evol. Microbiol.">
        <title>Kordia antarctica sp. nov., isolated from Antarctic seawater.</title>
        <authorList>
            <person name="Baek K."/>
            <person name="Choi A."/>
            <person name="Kang I."/>
            <person name="Lee K."/>
            <person name="Cho J.C."/>
        </authorList>
    </citation>
    <scope>NUCLEOTIDE SEQUENCE [LARGE SCALE GENOMIC DNA]</scope>
    <source>
        <strain evidence="2 3">IMCC3317</strain>
    </source>
</reference>
<dbReference type="EC" id="3.1.-.-" evidence="2"/>
<dbReference type="PROSITE" id="PS50828">
    <property type="entry name" value="SMR"/>
    <property type="match status" value="1"/>
</dbReference>
<organism evidence="2 3">
    <name type="scientific">Kordia antarctica</name>
    <dbReference type="NCBI Taxonomy" id="1218801"/>
    <lineage>
        <taxon>Bacteria</taxon>
        <taxon>Pseudomonadati</taxon>
        <taxon>Bacteroidota</taxon>
        <taxon>Flavobacteriia</taxon>
        <taxon>Flavobacteriales</taxon>
        <taxon>Flavobacteriaceae</taxon>
        <taxon>Kordia</taxon>
    </lineage>
</organism>
<keyword evidence="3" id="KW-1185">Reference proteome</keyword>
<evidence type="ECO:0000313" key="3">
    <source>
        <dbReference type="Proteomes" id="UP000464657"/>
    </source>
</evidence>
<feature type="domain" description="Smr" evidence="1">
    <location>
        <begin position="130"/>
        <end position="181"/>
    </location>
</feature>
<proteinExistence type="predicted"/>
<dbReference type="RefSeq" id="WP_160128841.1">
    <property type="nucleotide sequence ID" value="NZ_CP019288.1"/>
</dbReference>
<keyword evidence="2" id="KW-0540">Nuclease</keyword>
<protein>
    <submittedName>
        <fullName evidence="2">Endonuclease MutS2</fullName>
        <ecNumber evidence="2">3.1.-.-</ecNumber>
    </submittedName>
</protein>
<evidence type="ECO:0000313" key="2">
    <source>
        <dbReference type="EMBL" id="QHI36113.1"/>
    </source>
</evidence>
<dbReference type="AlphaFoldDB" id="A0A7L4ZHB4"/>
<accession>A0A7L4ZHB4</accession>
<sequence length="186" mass="21155">MKFQVGDQVETIDDVIKGVIASIQGKTIAIDTDEGFSLSFEASELVKIGSDEISNELSYQKIHSAIQEKEVSKKPKRVVEKSRKDRSETAAMEVDLHIHQLTNAHKGMSNYDMLELQTDTAKRQLEFAMRKRIPKVVFIHGVGEGVLKEELAYLFRQYDNVKYYDANYQKYGLGATEVYIFQNPGN</sequence>
<gene>
    <name evidence="2" type="primary">mutS2_2</name>
    <name evidence="2" type="ORF">IMCC3317_14670</name>
</gene>